<dbReference type="InterPro" id="IPR011330">
    <property type="entry name" value="Glyco_hydro/deAcase_b/a-brl"/>
</dbReference>
<organism evidence="6 7">
    <name type="scientific">Govanella unica</name>
    <dbReference type="NCBI Taxonomy" id="2975056"/>
    <lineage>
        <taxon>Bacteria</taxon>
        <taxon>Pseudomonadati</taxon>
        <taxon>Pseudomonadota</taxon>
        <taxon>Alphaproteobacteria</taxon>
        <taxon>Emcibacterales</taxon>
        <taxon>Govanellaceae</taxon>
        <taxon>Govanella</taxon>
    </lineage>
</organism>
<dbReference type="EMBL" id="JANWOI010000003">
    <property type="protein sequence ID" value="MDA5194184.1"/>
    <property type="molecule type" value="Genomic_DNA"/>
</dbReference>
<dbReference type="GO" id="GO:0016787">
    <property type="term" value="F:hydrolase activity"/>
    <property type="evidence" value="ECO:0007669"/>
    <property type="project" value="UniProtKB-KW"/>
</dbReference>
<keyword evidence="2" id="KW-0479">Metal-binding</keyword>
<evidence type="ECO:0000256" key="1">
    <source>
        <dbReference type="ARBA" id="ARBA00001946"/>
    </source>
</evidence>
<evidence type="ECO:0000256" key="4">
    <source>
        <dbReference type="ARBA" id="ARBA00022842"/>
    </source>
</evidence>
<comment type="caution">
    <text evidence="6">The sequence shown here is derived from an EMBL/GenBank/DDBJ whole genome shotgun (WGS) entry which is preliminary data.</text>
</comment>
<dbReference type="GO" id="GO:0005975">
    <property type="term" value="P:carbohydrate metabolic process"/>
    <property type="evidence" value="ECO:0007669"/>
    <property type="project" value="InterPro"/>
</dbReference>
<dbReference type="PANTHER" id="PTHR31609">
    <property type="entry name" value="YDJC DEACETYLASE FAMILY MEMBER"/>
    <property type="match status" value="1"/>
</dbReference>
<dbReference type="SUPFAM" id="SSF88713">
    <property type="entry name" value="Glycoside hydrolase/deacetylase"/>
    <property type="match status" value="1"/>
</dbReference>
<evidence type="ECO:0000256" key="5">
    <source>
        <dbReference type="ARBA" id="ARBA00023277"/>
    </source>
</evidence>
<dbReference type="GO" id="GO:0046872">
    <property type="term" value="F:metal ion binding"/>
    <property type="evidence" value="ECO:0007669"/>
    <property type="project" value="UniProtKB-KW"/>
</dbReference>
<evidence type="ECO:0000256" key="3">
    <source>
        <dbReference type="ARBA" id="ARBA00022801"/>
    </source>
</evidence>
<dbReference type="CDD" id="cd10807">
    <property type="entry name" value="YdjC_like_3"/>
    <property type="match status" value="1"/>
</dbReference>
<keyword evidence="3" id="KW-0378">Hydrolase</keyword>
<dbReference type="AlphaFoldDB" id="A0A9X3TZ96"/>
<dbReference type="Gene3D" id="3.20.20.370">
    <property type="entry name" value="Glycoside hydrolase/deacetylase"/>
    <property type="match status" value="1"/>
</dbReference>
<dbReference type="GO" id="GO:0019213">
    <property type="term" value="F:deacetylase activity"/>
    <property type="evidence" value="ECO:0007669"/>
    <property type="project" value="TreeGrafter"/>
</dbReference>
<dbReference type="RefSeq" id="WP_274943888.1">
    <property type="nucleotide sequence ID" value="NZ_JANWOI010000003.1"/>
</dbReference>
<comment type="cofactor">
    <cofactor evidence="1">
        <name>Mg(2+)</name>
        <dbReference type="ChEBI" id="CHEBI:18420"/>
    </cofactor>
</comment>
<dbReference type="Proteomes" id="UP001141619">
    <property type="component" value="Unassembled WGS sequence"/>
</dbReference>
<keyword evidence="5" id="KW-0119">Carbohydrate metabolism</keyword>
<sequence>MARLIPMSRLILCADDFGYSPGINEAILSLGRQSALSATSVIVTRNHWQADASALQELEATMDIGLHLTLSQLAPLGHHPHLAPWGTLPNIDRLTWLAYRNNRDFSVILGEIADEIERQFDRFESVMKRPPDFIDGHQHCHVLPHIRELVLTTTARRAPGVWMRNCADHPLRILRRGGDRLRALRSAWLGRGLASEAREHGLKTNDSFAGYYDFSPTAPFEALCHNFLSEAGDVHLVMCHPGNGQAPGDRIALARQHEYQFLASPAAARVIAEKNLQLGPFPRTK</sequence>
<evidence type="ECO:0000256" key="2">
    <source>
        <dbReference type="ARBA" id="ARBA00022723"/>
    </source>
</evidence>
<reference evidence="6" key="2">
    <citation type="journal article" date="2023" name="Syst. Appl. Microbiol.">
        <title>Govania unica gen. nov., sp. nov., a rare biosphere bacterium that represents a novel family in the class Alphaproteobacteria.</title>
        <authorList>
            <person name="Vandamme P."/>
            <person name="Peeters C."/>
            <person name="Hettiarachchi A."/>
            <person name="Cnockaert M."/>
            <person name="Carlier A."/>
        </authorList>
    </citation>
    <scope>NUCLEOTIDE SEQUENCE</scope>
    <source>
        <strain evidence="6">LMG 31809</strain>
    </source>
</reference>
<evidence type="ECO:0000313" key="6">
    <source>
        <dbReference type="EMBL" id="MDA5194184.1"/>
    </source>
</evidence>
<dbReference type="InterPro" id="IPR006879">
    <property type="entry name" value="YdjC-like"/>
</dbReference>
<proteinExistence type="predicted"/>
<protein>
    <submittedName>
        <fullName evidence="6">ChbG/HpnK family deacetylase</fullName>
    </submittedName>
</protein>
<dbReference type="PANTHER" id="PTHR31609:SF1">
    <property type="entry name" value="CARBOHYDRATE DEACETYLASE"/>
    <property type="match status" value="1"/>
</dbReference>
<name>A0A9X3TZ96_9PROT</name>
<reference evidence="6" key="1">
    <citation type="submission" date="2022-08" db="EMBL/GenBank/DDBJ databases">
        <authorList>
            <person name="Vandamme P."/>
            <person name="Hettiarachchi A."/>
            <person name="Peeters C."/>
            <person name="Cnockaert M."/>
            <person name="Carlier A."/>
        </authorList>
    </citation>
    <scope>NUCLEOTIDE SEQUENCE</scope>
    <source>
        <strain evidence="6">LMG 31809</strain>
    </source>
</reference>
<keyword evidence="4" id="KW-0460">Magnesium</keyword>
<evidence type="ECO:0000313" key="7">
    <source>
        <dbReference type="Proteomes" id="UP001141619"/>
    </source>
</evidence>
<keyword evidence="7" id="KW-1185">Reference proteome</keyword>
<accession>A0A9X3TZ96</accession>
<gene>
    <name evidence="6" type="ORF">NYP16_09500</name>
</gene>
<dbReference type="Pfam" id="PF04794">
    <property type="entry name" value="YdjC"/>
    <property type="match status" value="1"/>
</dbReference>